<evidence type="ECO:0000313" key="6">
    <source>
        <dbReference type="EMBL" id="NGY04590.1"/>
    </source>
</evidence>
<dbReference type="EMBL" id="JAAMOW010000003">
    <property type="protein sequence ID" value="NGY04590.1"/>
    <property type="molecule type" value="Genomic_DNA"/>
</dbReference>
<dbReference type="GO" id="GO:0016491">
    <property type="term" value="F:oxidoreductase activity"/>
    <property type="evidence" value="ECO:0007669"/>
    <property type="project" value="InterPro"/>
</dbReference>
<dbReference type="InterPro" id="IPR006963">
    <property type="entry name" value="Mopterin_OxRdtase_4Fe-4S_dom"/>
</dbReference>
<dbReference type="Gene3D" id="2.20.25.90">
    <property type="entry name" value="ADC-like domains"/>
    <property type="match status" value="1"/>
</dbReference>
<dbReference type="GO" id="GO:0051536">
    <property type="term" value="F:iron-sulfur cluster binding"/>
    <property type="evidence" value="ECO:0007669"/>
    <property type="project" value="UniProtKB-KW"/>
</dbReference>
<dbReference type="SMART" id="SM00926">
    <property type="entry name" value="Molybdop_Fe4S4"/>
    <property type="match status" value="1"/>
</dbReference>
<dbReference type="Pfam" id="PF00384">
    <property type="entry name" value="Molybdopterin"/>
    <property type="match status" value="1"/>
</dbReference>
<comment type="similarity">
    <text evidence="1">Belongs to the prokaryotic molybdopterin-containing oxidoreductase family.</text>
</comment>
<evidence type="ECO:0000256" key="2">
    <source>
        <dbReference type="ARBA" id="ARBA00022723"/>
    </source>
</evidence>
<dbReference type="Pfam" id="PF01568">
    <property type="entry name" value="Molydop_binding"/>
    <property type="match status" value="1"/>
</dbReference>
<sequence length="731" mass="81031">MDEQIQYGACNLCEAICGLEFRIRDGHVVSIRGDERDPLSRGHICPKAVALQDLHEDPDRLRKPQKRVGDQWLEVSWDEALDEVADRLAEVARQHGGSAVAGYLGNPSVHNWGIMTHSSALFAPLKTRSRYSATSVDQLPHQLVSYWLYGHQLLVNVPDIDRSQFILMLGANPMASNGSLWTVPDFRKRLKAMQARGGRLVLIDPRRTETAEVADVHHFIRPGADAALLLALLQVIFEERLAQPGRLAGFTDGLDEAAALVAPFTPERAAAVSGIDAETIRSLARELAAAKAAAVYGRMGVSTQAHGTLCQWAIAMLNIVTGNLDREGGMMFPHPAMDLIKGAGSRPGHYGAWKSRVRGLPEFGGELPVAALAEEILTPGDGQLRALITIAGNPVLSTPNGRQLETALGRLDFMVSIDCYRNETTRFADFILPPTGGLEHDHYDIIFHHFAMRNTAKYSPPLFARPAGALHDWEIFVALGRRLRARLQPHARKPLMQRLAAKLKDEFMMRLPPHRMLDHALRNGPYGKRSSHKLSLKKLRAVPEGIDLGPLQAELPARLCNKTRRIQCLNDELRAELRRYDTVLATQQGEAPRDGELWLIGRRHVRSNNSWMHNAQRLVKGKPRHQLFMHTQDLAVRNLRDGQIVRVVSRVGRIDVEVQATEDIMRGVVSLPHGWGHARPGVQQRIAREHAGQSVNDLTDERELDLLSGNAALNGVPVTVLAQPLETPHAA</sequence>
<name>A0A6M2BQM2_9GAMM</name>
<comment type="caution">
    <text evidence="6">The sequence shown here is derived from an EMBL/GenBank/DDBJ whole genome shotgun (WGS) entry which is preliminary data.</text>
</comment>
<proteinExistence type="inferred from homology"/>
<gene>
    <name evidence="6" type="ORF">G7Y85_07435</name>
</gene>
<evidence type="ECO:0000256" key="1">
    <source>
        <dbReference type="ARBA" id="ARBA00010312"/>
    </source>
</evidence>
<protein>
    <submittedName>
        <fullName evidence="6">Molybdopterin-dependent oxidoreductase</fullName>
    </submittedName>
</protein>
<dbReference type="InterPro" id="IPR006657">
    <property type="entry name" value="MoPterin_dinucl-bd_dom"/>
</dbReference>
<reference evidence="6 7" key="1">
    <citation type="journal article" date="2014" name="Int. J. Syst. Evol. Microbiol.">
        <title>Solimonas terrae sp. nov., isolated from soil.</title>
        <authorList>
            <person name="Kim S.J."/>
            <person name="Moon J.Y."/>
            <person name="Weon H.Y."/>
            <person name="Ahn J.H."/>
            <person name="Chen W.M."/>
            <person name="Kwon S.W."/>
        </authorList>
    </citation>
    <scope>NUCLEOTIDE SEQUENCE [LARGE SCALE GENOMIC DNA]</scope>
    <source>
        <strain evidence="6 7">KIS83-12</strain>
    </source>
</reference>
<dbReference type="Pfam" id="PF04879">
    <property type="entry name" value="Molybdop_Fe4S4"/>
    <property type="match status" value="1"/>
</dbReference>
<dbReference type="Gene3D" id="2.40.40.20">
    <property type="match status" value="1"/>
</dbReference>
<dbReference type="PANTHER" id="PTHR43742">
    <property type="entry name" value="TRIMETHYLAMINE-N-OXIDE REDUCTASE"/>
    <property type="match status" value="1"/>
</dbReference>
<dbReference type="GO" id="GO:0043546">
    <property type="term" value="F:molybdopterin cofactor binding"/>
    <property type="evidence" value="ECO:0007669"/>
    <property type="project" value="InterPro"/>
</dbReference>
<evidence type="ECO:0000313" key="7">
    <source>
        <dbReference type="Proteomes" id="UP000472676"/>
    </source>
</evidence>
<accession>A0A6M2BQM2</accession>
<dbReference type="Gene3D" id="3.40.50.740">
    <property type="match status" value="1"/>
</dbReference>
<evidence type="ECO:0000259" key="5">
    <source>
        <dbReference type="PROSITE" id="PS51669"/>
    </source>
</evidence>
<keyword evidence="4" id="KW-0411">Iron-sulfur</keyword>
<dbReference type="PROSITE" id="PS51669">
    <property type="entry name" value="4FE4S_MOW_BIS_MGD"/>
    <property type="match status" value="1"/>
</dbReference>
<evidence type="ECO:0000256" key="3">
    <source>
        <dbReference type="ARBA" id="ARBA00023004"/>
    </source>
</evidence>
<dbReference type="InterPro" id="IPR006656">
    <property type="entry name" value="Mopterin_OxRdtase"/>
</dbReference>
<dbReference type="SUPFAM" id="SSF50692">
    <property type="entry name" value="ADC-like"/>
    <property type="match status" value="1"/>
</dbReference>
<feature type="domain" description="4Fe-4S Mo/W bis-MGD-type" evidence="5">
    <location>
        <begin position="3"/>
        <end position="59"/>
    </location>
</feature>
<dbReference type="RefSeq" id="WP_166254252.1">
    <property type="nucleotide sequence ID" value="NZ_JAAMOW010000003.1"/>
</dbReference>
<dbReference type="Gene3D" id="3.40.228.10">
    <property type="entry name" value="Dimethylsulfoxide Reductase, domain 2"/>
    <property type="match status" value="1"/>
</dbReference>
<dbReference type="SUPFAM" id="SSF53706">
    <property type="entry name" value="Formate dehydrogenase/DMSO reductase, domains 1-3"/>
    <property type="match status" value="1"/>
</dbReference>
<evidence type="ECO:0000256" key="4">
    <source>
        <dbReference type="ARBA" id="ARBA00023014"/>
    </source>
</evidence>
<dbReference type="InterPro" id="IPR009010">
    <property type="entry name" value="Asp_de-COase-like_dom_sf"/>
</dbReference>
<keyword evidence="2" id="KW-0479">Metal-binding</keyword>
<keyword evidence="3" id="KW-0408">Iron</keyword>
<dbReference type="PANTHER" id="PTHR43742:SF6">
    <property type="entry name" value="OXIDOREDUCTASE YYAE-RELATED"/>
    <property type="match status" value="1"/>
</dbReference>
<keyword evidence="7" id="KW-1185">Reference proteome</keyword>
<organism evidence="6 7">
    <name type="scientific">Solimonas terrae</name>
    <dbReference type="NCBI Taxonomy" id="1396819"/>
    <lineage>
        <taxon>Bacteria</taxon>
        <taxon>Pseudomonadati</taxon>
        <taxon>Pseudomonadota</taxon>
        <taxon>Gammaproteobacteria</taxon>
        <taxon>Nevskiales</taxon>
        <taxon>Nevskiaceae</taxon>
        <taxon>Solimonas</taxon>
    </lineage>
</organism>
<dbReference type="GO" id="GO:0046872">
    <property type="term" value="F:metal ion binding"/>
    <property type="evidence" value="ECO:0007669"/>
    <property type="project" value="UniProtKB-KW"/>
</dbReference>
<dbReference type="InterPro" id="IPR050612">
    <property type="entry name" value="Prok_Mopterin_Oxidored"/>
</dbReference>
<dbReference type="AlphaFoldDB" id="A0A6M2BQM2"/>
<dbReference type="Proteomes" id="UP000472676">
    <property type="component" value="Unassembled WGS sequence"/>
</dbReference>